<dbReference type="SUPFAM" id="SSF48431">
    <property type="entry name" value="Lipovitellin-phosvitin complex, superhelical domain"/>
    <property type="match status" value="1"/>
</dbReference>
<dbReference type="GO" id="GO:0005319">
    <property type="term" value="F:lipid transporter activity"/>
    <property type="evidence" value="ECO:0007669"/>
    <property type="project" value="InterPro"/>
</dbReference>
<dbReference type="FunFam" id="1.25.10.20:FF:000008">
    <property type="entry name" value="Uncharacterized protein"/>
    <property type="match status" value="1"/>
</dbReference>
<dbReference type="PANTHER" id="PTHR46704">
    <property type="entry name" value="CXC DOMAIN-CONTAINING PROTEIN-RELATED"/>
    <property type="match status" value="1"/>
</dbReference>
<dbReference type="Pfam" id="PF01347">
    <property type="entry name" value="Vitellogenin_N"/>
    <property type="match status" value="1"/>
</dbReference>
<evidence type="ECO:0000313" key="6">
    <source>
        <dbReference type="Proteomes" id="UP000838412"/>
    </source>
</evidence>
<dbReference type="EMBL" id="OV696692">
    <property type="protein sequence ID" value="CAH1268738.1"/>
    <property type="molecule type" value="Genomic_DNA"/>
</dbReference>
<feature type="region of interest" description="Disordered" evidence="3">
    <location>
        <begin position="1015"/>
        <end position="1046"/>
    </location>
</feature>
<proteinExistence type="predicted"/>
<evidence type="ECO:0000256" key="3">
    <source>
        <dbReference type="SAM" id="MobiDB-lite"/>
    </source>
</evidence>
<evidence type="ECO:0000313" key="5">
    <source>
        <dbReference type="EMBL" id="CAH1268738.1"/>
    </source>
</evidence>
<dbReference type="Gene3D" id="1.25.10.20">
    <property type="entry name" value="Vitellinogen, superhelical"/>
    <property type="match status" value="1"/>
</dbReference>
<dbReference type="PANTHER" id="PTHR46704:SF9">
    <property type="entry name" value="BHLH DOMAIN-CONTAINING PROTEIN"/>
    <property type="match status" value="1"/>
</dbReference>
<dbReference type="Proteomes" id="UP000838412">
    <property type="component" value="Chromosome 7"/>
</dbReference>
<dbReference type="InterPro" id="IPR001747">
    <property type="entry name" value="Vitellogenin_N"/>
</dbReference>
<gene>
    <name evidence="5" type="primary">Hypp3970</name>
    <name evidence="5" type="ORF">BLAG_LOCUS21563</name>
</gene>
<dbReference type="PROSITE" id="PS51211">
    <property type="entry name" value="VITELLOGENIN"/>
    <property type="match status" value="1"/>
</dbReference>
<dbReference type="InterPro" id="IPR015819">
    <property type="entry name" value="Lipid_transp_b-sht_shell"/>
</dbReference>
<dbReference type="OrthoDB" id="8060926at2759"/>
<protein>
    <submittedName>
        <fullName evidence="5">Hypp3970 protein</fullName>
    </submittedName>
</protein>
<name>A0A8K0A9F6_BRALA</name>
<sequence length="2350" mass="266013">MKNVVPQVGIVYDNALMQFHVSWCIVLQVLASGTVLVRVLNVSADGHLCQLHIERFSQHANGRNDHSRHWDISRWFSFLISRNGEVTEVFYPTHEDLEVLNIKKALVGTMSARLHASDKVLEEGRIWLYQLNETGHEGDHPSTYRVNPTPEGLVFHRTKHGHVVENAKVKHEKEITYSSELGIARTVFVDEAFTAPRETTKGFNPRAGLPGDPDKHRQLQGDPFDLPIMHANSSSRMTLVGMKPFADNVTPPYNLTNGSIIITHPKPPELGLAQAKDALIGNLTCVRNHRKREESMQRRQCFVQLIALMDRLSENDLGVLVHEHVKVNYSDSIEEENCNIMVDALGSLGSEAAQRLLTKTVLQVRGASAKLIQRMLISFVSMTTPPVKDFVRALEELCFIREIEFEDPKDEWIVHNTAVLILGVVADRLKETDKEKAINLVKKLEDSLGIHDPWHHRHLRSTLAAEELNKHYNHKATLLESLGNAEFDSSFDHLLSYVNNTDSPPLLRRSALSAIRKYDHHEAASLLLDSALFDEEEHVRYHAAVQYQRHPKALNLLKIKQNMANGSINIDHYLDDLIGRTYAMSRDSHLRQRRGVERILDGIKFYLKLPGIDWQRRIGTDMIGAEFGLVVKNIFDFNIGQKTREPLVKCSEFRADDKIRKVAEDKKDFRIISLASRDLIAAEGQYHRSCYRMYTKGTEPGVAGNDDNTEGRVRRPQSYESVLDNAYQDLFQFIRNDLFNNPRVLRMTDLSSRLVESMKSLGIEHIKDSTKNHIRRSLENEFGTTLHFFSDDNFRLLVYPDNVSRCDLVKANQDLEKELHTLKTLLNKDVIAKAALTLRDDIRKQDVPQAWPPVITEEDQSRDIIPASVVRFLCYLLTGSFDYDNVSQKVERLITSFGYDMVYAVSQGRIKTPKHITLPFAVKSLTGNVELVQLLNRMGHSVSYSQMEEISTALCLQKLASTDGDISLPSNLHHQVFTTLAWDNIDRLEETISGGGTSHRVNGIAVQAKVTESSEVEPLPPVTKTKRRSIDVPPPTLPTYNVGQREGPEPCLSVDLEEDDITHTARLKNMIWMIARVLQEKEQSISSWTGFNIKSRSDVQVIRDNVCYLPTINAPATQMSTVYEILRQSLVIKDQLQLKKIVCVFDQALYAKATEVIWKHKDTFKPIIIRMGAFHTSCTLLAIIGKRFQDAGLRDLAIESGVIAEGSVSGVMDGRRYNRAVRFHKVVYEALLRLAWSGFLSWMQQNHNEDVTDLEEVIDTIDTLSNDVSQQGLQGILQSTTNARIMVLFDNYVTTLRSERSRLTQYWMSYIDLVEILLGLLRATREGDWLLHLVSIRQLIPWCFAYDRINYARYLSYYYAQMSQLQSQHPDVYAEFMIGHFSVQLGHRNPFGRIPVDQTIEETVNKDTQTAGGTKGFSLNHSAISKYYLTAEYRSFFLKQLRDMTSGAKSTKFSHKDLQSTRIRRDEADVSSLVDLMENNWINPMSSDENDLVSVSTGTLAPPDVARDISEAHQRGEDAYLTFRKNRLEQDPPEEKFHDKLTKLKLKTFSNVITKKTTTRGKTKEVILQADRNLFRHIILIAESRQLRIKDVLTHPLGPLPWSLANADGTLRKTNKAALARELESRVSPAEDIPAPSTCLIDGMAILQKINGNNTTFSGLANTTMAIVLKEGANSHRIDVVFDVYRDQSIKNAERSKRGSSTALQYKTITGGHQVKQWRKFLSSSTNKTSLVKFLVDQWKQPGYREKLRNKVLYATCENVCYRFTKDEWVEVPELECSQEEADTRLLLHALHAAESGSKSVVITAEDTDVMIISLTFAKRIPCNVYQKCGTKNRTRFIDIDKLADALGEGVCKALVGLHAFTGCDTVSAFSGRGKLGAFKLMLKNEDYQHAFQQLGESWAVSPDLFKKVERFTCRMYVSSTPVADVNQMRHHLFIAKKGNVESSELPPCRDCLDLHVQRANYQACVWRRCLQSDPQVPSPVDAGWKLDEDDNLTITWLQSPPAPAAVLELLTCSCSRSCTLPSCTCLANSLNCTDMCKLKDCDNRKEEETDEDLDMELTSLPTRSLPHARPSFAGHSAGTLQLPHLDVISTWYPVGPHWGHYKTPSEQLTGLTKGHVKVDVDDQIYARGLLGIIGERFDFIDAGICFKGGINYEINILQASTQGDFSFDELMELINVWFRDVPAVISDIKNTLETFQRLFNRLAGTTPEKLFQSIIDTVQNLPEIVKGMARQASETWEKVAAYDNLPSFIEEARQVMLRANAVFSEVKNDATDLFNSIADSAITVLPWAAEQIWQGVETIVREVPKLIKSPQTAIANIVKAVYNIYKAIMALINMKDLTDDAFLFKEGLF</sequence>
<evidence type="ECO:0000256" key="2">
    <source>
        <dbReference type="PROSITE-ProRule" id="PRU00557"/>
    </source>
</evidence>
<evidence type="ECO:0000259" key="4">
    <source>
        <dbReference type="PROSITE" id="PS51211"/>
    </source>
</evidence>
<organism evidence="5 6">
    <name type="scientific">Branchiostoma lanceolatum</name>
    <name type="common">Common lancelet</name>
    <name type="synonym">Amphioxus lanceolatum</name>
    <dbReference type="NCBI Taxonomy" id="7740"/>
    <lineage>
        <taxon>Eukaryota</taxon>
        <taxon>Metazoa</taxon>
        <taxon>Chordata</taxon>
        <taxon>Cephalochordata</taxon>
        <taxon>Leptocardii</taxon>
        <taxon>Amphioxiformes</taxon>
        <taxon>Branchiostomatidae</taxon>
        <taxon>Branchiostoma</taxon>
    </lineage>
</organism>
<keyword evidence="6" id="KW-1185">Reference proteome</keyword>
<dbReference type="InterPro" id="IPR011030">
    <property type="entry name" value="Lipovitellin_superhlx_dom"/>
</dbReference>
<comment type="caution">
    <text evidence="2">Lacks conserved residue(s) required for the propagation of feature annotation.</text>
</comment>
<accession>A0A8K0A9F6</accession>
<dbReference type="Gene3D" id="2.30.230.10">
    <property type="entry name" value="Lipovitellin, beta-sheet shell regions, chain A"/>
    <property type="match status" value="1"/>
</dbReference>
<keyword evidence="1" id="KW-0732">Signal</keyword>
<feature type="domain" description="Vitellogenin" evidence="4">
    <location>
        <begin position="1"/>
        <end position="546"/>
    </location>
</feature>
<reference evidence="5" key="1">
    <citation type="submission" date="2022-01" db="EMBL/GenBank/DDBJ databases">
        <authorList>
            <person name="Braso-Vives M."/>
        </authorList>
    </citation>
    <scope>NUCLEOTIDE SEQUENCE</scope>
</reference>
<dbReference type="InterPro" id="IPR015816">
    <property type="entry name" value="Vitellinogen_b-sht_N"/>
</dbReference>
<evidence type="ECO:0000256" key="1">
    <source>
        <dbReference type="ARBA" id="ARBA00022729"/>
    </source>
</evidence>
<dbReference type="SUPFAM" id="SSF56968">
    <property type="entry name" value="Lipovitellin-phosvitin complex, beta-sheet shell regions"/>
    <property type="match status" value="1"/>
</dbReference>